<evidence type="ECO:0000256" key="1">
    <source>
        <dbReference type="SAM" id="Coils"/>
    </source>
</evidence>
<name>B0BPN3_ACTPJ</name>
<dbReference type="SMART" id="SM00901">
    <property type="entry name" value="FRG"/>
    <property type="match status" value="1"/>
</dbReference>
<dbReference type="Pfam" id="PF08867">
    <property type="entry name" value="FRG"/>
    <property type="match status" value="1"/>
</dbReference>
<dbReference type="EMBL" id="CP000687">
    <property type="protein sequence ID" value="ABY69518.1"/>
    <property type="molecule type" value="Genomic_DNA"/>
</dbReference>
<accession>B0BPN3</accession>
<proteinExistence type="predicted"/>
<keyword evidence="1" id="KW-0175">Coiled coil</keyword>
<feature type="domain" description="FRG" evidence="2">
    <location>
        <begin position="106"/>
        <end position="210"/>
    </location>
</feature>
<organism evidence="3 4">
    <name type="scientific">Actinobacillus pleuropneumoniae serotype 3 (strain JL03)</name>
    <dbReference type="NCBI Taxonomy" id="434271"/>
    <lineage>
        <taxon>Bacteria</taxon>
        <taxon>Pseudomonadati</taxon>
        <taxon>Pseudomonadota</taxon>
        <taxon>Gammaproteobacteria</taxon>
        <taxon>Pasteurellales</taxon>
        <taxon>Pasteurellaceae</taxon>
        <taxon>Actinobacillus</taxon>
    </lineage>
</organism>
<dbReference type="RefSeq" id="WP_005620630.1">
    <property type="nucleotide sequence ID" value="NC_010278.1"/>
</dbReference>
<dbReference type="InterPro" id="IPR014966">
    <property type="entry name" value="FRG-dom"/>
</dbReference>
<gene>
    <name evidence="3" type="ordered locus">APJL_0960</name>
</gene>
<evidence type="ECO:0000259" key="2">
    <source>
        <dbReference type="SMART" id="SM00901"/>
    </source>
</evidence>
<protein>
    <recommendedName>
        <fullName evidence="2">FRG domain-containing protein</fullName>
    </recommendedName>
</protein>
<reference evidence="3 4" key="1">
    <citation type="journal article" date="2008" name="PLoS ONE">
        <title>Genome biology of Actinobacillus pleuropneumoniae JL03, an isolate of serotype 3 prevalent in China.</title>
        <authorList>
            <person name="Xu Z."/>
            <person name="Zhou Y."/>
            <person name="Li L."/>
            <person name="Zhou R."/>
            <person name="Xiao S."/>
            <person name="Wan Y."/>
            <person name="Zhang S."/>
            <person name="Wang K."/>
            <person name="Li W."/>
            <person name="Li L."/>
            <person name="Jin H."/>
            <person name="Kang M."/>
            <person name="Dalai B."/>
            <person name="Li T."/>
            <person name="Liu L."/>
            <person name="Cheng Y."/>
            <person name="Zhang L."/>
            <person name="Xu T."/>
            <person name="Zheng H."/>
            <person name="Pu S."/>
            <person name="Wang B."/>
            <person name="Gu W."/>
            <person name="Zhang X.L."/>
            <person name="Zhu G.-F."/>
            <person name="Wang S."/>
            <person name="Zhao G.-P."/>
            <person name="Chen H."/>
        </authorList>
    </citation>
    <scope>NUCLEOTIDE SEQUENCE [LARGE SCALE GENOMIC DNA]</scope>
    <source>
        <strain evidence="3 4">JL03</strain>
    </source>
</reference>
<dbReference type="KEGG" id="apj:APJL_0960"/>
<sequence>MSDTKNNIDGFYNKIYTTYKPEDYFDEIEIKVNYYKNIEVESERKYKILSLSLDKKNSIRDLNKVENFINGCNEKLLNTSSSKDWQLFYLYKELLQFFTYSNNENKNVYNYFRGQSHSYSLVPNILRKDVEQTYRNEFENLYLKISHEFPEKITYFNLQSCDVEDREYQLSLLQHYGLKTSLLDITSNPYIAMLFMLSSSFDEYREPTLFLFKIDETLHRDKHLFTEVRKSKLNERIVAQKGAFLNFDKIFMNKHFDVKKICSVKITLNFSDDEYVKKLDHQIEQITKLLSEDNAELNKEELNNYLILFENEKQKLEDSKKQCLKEIKSELSQKLREYCVENQT</sequence>
<evidence type="ECO:0000313" key="4">
    <source>
        <dbReference type="Proteomes" id="UP000008547"/>
    </source>
</evidence>
<feature type="coiled-coil region" evidence="1">
    <location>
        <begin position="276"/>
        <end position="333"/>
    </location>
</feature>
<dbReference type="HOGENOM" id="CLU_805697_0_0_6"/>
<dbReference type="Proteomes" id="UP000008547">
    <property type="component" value="Chromosome"/>
</dbReference>
<dbReference type="AlphaFoldDB" id="B0BPN3"/>
<evidence type="ECO:0000313" key="3">
    <source>
        <dbReference type="EMBL" id="ABY69518.1"/>
    </source>
</evidence>